<evidence type="ECO:0000313" key="1">
    <source>
        <dbReference type="EMBL" id="EEV18562.1"/>
    </source>
</evidence>
<dbReference type="EMBL" id="ACYG01000009">
    <property type="protein sequence ID" value="EEV18562.1"/>
    <property type="molecule type" value="Genomic_DNA"/>
</dbReference>
<name>C8PET4_9BACT</name>
<dbReference type="Gene3D" id="3.40.50.300">
    <property type="entry name" value="P-loop containing nucleotide triphosphate hydrolases"/>
    <property type="match status" value="1"/>
</dbReference>
<dbReference type="STRING" id="824.CGRAC_0405"/>
<dbReference type="InterPro" id="IPR027417">
    <property type="entry name" value="P-loop_NTPase"/>
</dbReference>
<accession>C8PET4</accession>
<dbReference type="eggNOG" id="COG0572">
    <property type="taxonomic scope" value="Bacteria"/>
</dbReference>
<evidence type="ECO:0000313" key="2">
    <source>
        <dbReference type="Proteomes" id="UP000005709"/>
    </source>
</evidence>
<dbReference type="OrthoDB" id="9805698at2"/>
<dbReference type="SUPFAM" id="SSF52540">
    <property type="entry name" value="P-loop containing nucleoside triphosphate hydrolases"/>
    <property type="match status" value="1"/>
</dbReference>
<protein>
    <submittedName>
        <fullName evidence="1">Uncharacterized protein</fullName>
    </submittedName>
</protein>
<sequence>MRKFIVVRGHAGSGKTTFAKEKIKEFKNEYPQAQIYHLENDMFLTDKAGVYTWSPKLLEDAKRKVAREIKQAYKFALENKTKDVLIVLSNVSARTKELLSLKEQAAQNGFIFECFRMQNFFASEHDVDENTVIAMFIKVTNNKIEGEILIPPVNPMSQSVAQKIKDAAALNRRDLPFDAAQNTYVTKKYIAATQDKRLWSARQSELYPELRTYKYSKRVFFKADWDKALLEMRGLIMDDNLNIIVRPFKKVYNYSEFTSRKSLYPIDITDDTPVLAVRKVNGFLGCCTYVDIGESGASFNRRVIYSTTGSTDSRFAQMAREHCCKFEEIFKRYPNKTFLFEITDESDPHIVEEELGETFIGLIDVKTGAQASEFELDKIAASTAGALKRPFYKEGEQYLKTSFSELKNIVKEAKFEGFMVYIPSQNDFCFKMKTPYYLVNKFFARSKNEALSGKLDKTKLDEEFHPLVDHIKANEREFRSLDEQGKLGFIKEFLEKI</sequence>
<organism evidence="1 2">
    <name type="scientific">Campylobacter gracilis RM3268</name>
    <dbReference type="NCBI Taxonomy" id="553220"/>
    <lineage>
        <taxon>Bacteria</taxon>
        <taxon>Pseudomonadati</taxon>
        <taxon>Campylobacterota</taxon>
        <taxon>Epsilonproteobacteria</taxon>
        <taxon>Campylobacterales</taxon>
        <taxon>Campylobacteraceae</taxon>
        <taxon>Campylobacter</taxon>
    </lineage>
</organism>
<dbReference type="AlphaFoldDB" id="C8PET4"/>
<dbReference type="RefSeq" id="WP_005869592.1">
    <property type="nucleotide sequence ID" value="NZ_ACYG01000009.1"/>
</dbReference>
<comment type="caution">
    <text evidence="1">The sequence shown here is derived from an EMBL/GenBank/DDBJ whole genome shotgun (WGS) entry which is preliminary data.</text>
</comment>
<reference evidence="1 2" key="1">
    <citation type="submission" date="2009-07" db="EMBL/GenBank/DDBJ databases">
        <authorList>
            <person name="Madupu R."/>
            <person name="Sebastian Y."/>
            <person name="Durkin A.S."/>
            <person name="Torralba M."/>
            <person name="Methe B."/>
            <person name="Sutton G.G."/>
            <person name="Strausberg R.L."/>
            <person name="Nelson K.E."/>
        </authorList>
    </citation>
    <scope>NUCLEOTIDE SEQUENCE [LARGE SCALE GENOMIC DNA]</scope>
    <source>
        <strain evidence="1 2">RM3268</strain>
    </source>
</reference>
<dbReference type="eggNOG" id="COG0639">
    <property type="taxonomic scope" value="Bacteria"/>
</dbReference>
<keyword evidence="2" id="KW-1185">Reference proteome</keyword>
<dbReference type="Proteomes" id="UP000005709">
    <property type="component" value="Unassembled WGS sequence"/>
</dbReference>
<gene>
    <name evidence="1" type="ORF">CAMGR0001_2573</name>
</gene>
<proteinExistence type="predicted"/>